<sequence length="315" mass="36302">RDVEIGVRLSLADKHRKNELQQMITGAHLSIYGVLVPPNRQNFINVGHCAAQCFKNSMPSEGITITHIYPHFHHFGRKFRTRHFRNNEELSKIISIEANGSTEGLAYRKLSPEVRLTSNDIITTECTYDSTSTSRTLMTDATDVADEEMCLSFFMVYPRLYYGKPLPQTCFSGFNESTLAKASGVEDELTGYWHTSQPKIKQSNRRLSRVLQEKTDWAEDIQELIHYSKKRIRCNMFESNKDESNNIQFINYPDKYIPEPLLPKYGSAKADNSKNKPISSPSSSSGSDNTESSYSKNDWRAKWMYWRPNSRSRHF</sequence>
<evidence type="ECO:0000313" key="5">
    <source>
        <dbReference type="Proteomes" id="UP000759131"/>
    </source>
</evidence>
<feature type="domain" description="Copper type II ascorbate-dependent monooxygenase C-terminal" evidence="3">
    <location>
        <begin position="34"/>
        <end position="180"/>
    </location>
</feature>
<reference evidence="4" key="1">
    <citation type="submission" date="2020-11" db="EMBL/GenBank/DDBJ databases">
        <authorList>
            <person name="Tran Van P."/>
        </authorList>
    </citation>
    <scope>NUCLEOTIDE SEQUENCE</scope>
</reference>
<name>A0A7R9KZN5_9ACAR</name>
<dbReference type="Pfam" id="PF03712">
    <property type="entry name" value="Cu2_monoox_C"/>
    <property type="match status" value="1"/>
</dbReference>
<dbReference type="SUPFAM" id="SSF49742">
    <property type="entry name" value="PHM/PNGase F"/>
    <property type="match status" value="1"/>
</dbReference>
<dbReference type="PANTHER" id="PTHR10157:SF23">
    <property type="entry name" value="MOXD1 HOMOLOG 1"/>
    <property type="match status" value="1"/>
</dbReference>
<dbReference type="Gene3D" id="2.60.120.230">
    <property type="match status" value="1"/>
</dbReference>
<gene>
    <name evidence="4" type="ORF">OSB1V03_LOCUS12399</name>
</gene>
<evidence type="ECO:0000256" key="1">
    <source>
        <dbReference type="ARBA" id="ARBA00023157"/>
    </source>
</evidence>
<keyword evidence="1" id="KW-1015">Disulfide bond</keyword>
<accession>A0A7R9KZN5</accession>
<dbReference type="InterPro" id="IPR008977">
    <property type="entry name" value="PHM/PNGase_F_dom_sf"/>
</dbReference>
<dbReference type="OrthoDB" id="10003276at2759"/>
<dbReference type="InterPro" id="IPR024548">
    <property type="entry name" value="Cu2_monoox_C"/>
</dbReference>
<dbReference type="InterPro" id="IPR000945">
    <property type="entry name" value="DBH-like"/>
</dbReference>
<evidence type="ECO:0000313" key="4">
    <source>
        <dbReference type="EMBL" id="CAD7631992.1"/>
    </source>
</evidence>
<protein>
    <recommendedName>
        <fullName evidence="3">Copper type II ascorbate-dependent monooxygenase C-terminal domain-containing protein</fullName>
    </recommendedName>
</protein>
<keyword evidence="5" id="KW-1185">Reference proteome</keyword>
<dbReference type="EMBL" id="CAJPIZ010010279">
    <property type="protein sequence ID" value="CAG2112422.1"/>
    <property type="molecule type" value="Genomic_DNA"/>
</dbReference>
<evidence type="ECO:0000259" key="3">
    <source>
        <dbReference type="Pfam" id="PF03712"/>
    </source>
</evidence>
<organism evidence="4">
    <name type="scientific">Medioppia subpectinata</name>
    <dbReference type="NCBI Taxonomy" id="1979941"/>
    <lineage>
        <taxon>Eukaryota</taxon>
        <taxon>Metazoa</taxon>
        <taxon>Ecdysozoa</taxon>
        <taxon>Arthropoda</taxon>
        <taxon>Chelicerata</taxon>
        <taxon>Arachnida</taxon>
        <taxon>Acari</taxon>
        <taxon>Acariformes</taxon>
        <taxon>Sarcoptiformes</taxon>
        <taxon>Oribatida</taxon>
        <taxon>Brachypylina</taxon>
        <taxon>Oppioidea</taxon>
        <taxon>Oppiidae</taxon>
        <taxon>Medioppia</taxon>
    </lineage>
</organism>
<dbReference type="GO" id="GO:0004500">
    <property type="term" value="F:dopamine beta-monooxygenase activity"/>
    <property type="evidence" value="ECO:0007669"/>
    <property type="project" value="InterPro"/>
</dbReference>
<dbReference type="InterPro" id="IPR014784">
    <property type="entry name" value="Cu2_ascorb_mOase-like_C"/>
</dbReference>
<dbReference type="AlphaFoldDB" id="A0A7R9KZN5"/>
<dbReference type="Proteomes" id="UP000759131">
    <property type="component" value="Unassembled WGS sequence"/>
</dbReference>
<dbReference type="PANTHER" id="PTHR10157">
    <property type="entry name" value="DOPAMINE BETA HYDROXYLASE RELATED"/>
    <property type="match status" value="1"/>
</dbReference>
<feature type="region of interest" description="Disordered" evidence="2">
    <location>
        <begin position="263"/>
        <end position="295"/>
    </location>
</feature>
<evidence type="ECO:0000256" key="2">
    <source>
        <dbReference type="SAM" id="MobiDB-lite"/>
    </source>
</evidence>
<feature type="non-terminal residue" evidence="4">
    <location>
        <position position="1"/>
    </location>
</feature>
<feature type="compositionally biased region" description="Low complexity" evidence="2">
    <location>
        <begin position="279"/>
        <end position="295"/>
    </location>
</feature>
<proteinExistence type="predicted"/>
<dbReference type="EMBL" id="OC864854">
    <property type="protein sequence ID" value="CAD7631992.1"/>
    <property type="molecule type" value="Genomic_DNA"/>
</dbReference>